<sequence>MEARRRKSYHDLVHTTTQLSSTAGDPDLGRTNQPTQRRVSLDQASDDGLAKVTDLIDSIDSLYLPCIRRSATNPQVKPVSSSPRRASFKVTGGQALRRARSTIRVVYFKESFYEVYGYLGLVMLLAFTLSLLAMVYMTVVQVIPNWTANFLMGTDTLDNGEFLLMSKPSLTIVVTSSLMLSVFACLYLWLIVFMLSYNSESTVNNLSQAPDPTSLSYRLPQKLLPFLRRLQAQTGGERTATIRNASSRVRSFENLKSFSAKIQRTSSLHSQTASRLILDFTSMEGTYHRYYDALLDFPKLILQTMSLTTYLSKGFPLPIIFFYVLPLGFNWLISFYRFQRTKPDPMLVVARVFYLFDLFFAVFAPMVMLTYSYYNFHVDRDNFVIREETLTPGSFDRIARLFADPIQVQLVKTSFANLQITEGEYILVKCFLNLLGIYKWKKVIGHLILANRSRREDKKATKAHAHPHSRKHTMVGGLIFICCSVGIAIYTALSISTSIEHCAPYRHCAVYSYRWDWGRKSTCRCIVFMDLDLAPKTYNDWINAPDVTEDLRALASNGHLQIVQVINRAVPELPEELRLCKKLKELILIYTKTRRLPEWIKEFTHLEYLHIENDLVHSSLQYLPPDMFSNMHNLRFVRTGGITALTEYPSLAGLHKLSTLVMTIVHNLKELPNLDDLSGLTALYIADAIHIHSLPSLKGLKSLKNFAMFRRNEVCCNGWATGYCDLTNFQCIPRPNEPSVQCVSDRIPAEDMAVINRANGFLCGKNITQDVQASEPTLESTDGMCQGVLYRECYMNGTRGICYNGRMQVIHCDVFGEYEKMRRLQIAKGVGDPCDPKEEKWLGCS</sequence>
<dbReference type="AlphaFoldDB" id="A0A081AYJ2"/>
<dbReference type="InterPro" id="IPR032675">
    <property type="entry name" value="LRR_dom_sf"/>
</dbReference>
<dbReference type="OrthoDB" id="268593at2759"/>
<keyword evidence="2" id="KW-1133">Transmembrane helix</keyword>
<dbReference type="PANTHER" id="PTHR47186:SF61">
    <property type="entry name" value="LEUCINE-RICH REPEAT-CONTAINING PROTEIN 57-RELATED"/>
    <property type="match status" value="1"/>
</dbReference>
<dbReference type="InterPro" id="IPR058256">
    <property type="entry name" value="WLGC"/>
</dbReference>
<feature type="region of interest" description="Disordered" evidence="1">
    <location>
        <begin position="1"/>
        <end position="34"/>
    </location>
</feature>
<feature type="transmembrane region" description="Helical" evidence="2">
    <location>
        <begin position="315"/>
        <end position="333"/>
    </location>
</feature>
<dbReference type="EMBL" id="ANJA01000392">
    <property type="protein sequence ID" value="ETO83953.1"/>
    <property type="molecule type" value="Genomic_DNA"/>
</dbReference>
<dbReference type="SUPFAM" id="SSF52058">
    <property type="entry name" value="L domain-like"/>
    <property type="match status" value="1"/>
</dbReference>
<keyword evidence="2" id="KW-0472">Membrane</keyword>
<dbReference type="Pfam" id="PF26605">
    <property type="entry name" value="WLGC"/>
    <property type="match status" value="1"/>
</dbReference>
<name>A0A081AYJ2_PHYNI</name>
<keyword evidence="2" id="KW-0812">Transmembrane</keyword>
<proteinExistence type="predicted"/>
<dbReference type="PANTHER" id="PTHR47186">
    <property type="entry name" value="LEUCINE-RICH REPEAT-CONTAINING PROTEIN 57"/>
    <property type="match status" value="1"/>
</dbReference>
<comment type="caution">
    <text evidence="4">The sequence shown here is derived from an EMBL/GenBank/DDBJ whole genome shotgun (WGS) entry which is preliminary data.</text>
</comment>
<feature type="transmembrane region" description="Helical" evidence="2">
    <location>
        <begin position="170"/>
        <end position="195"/>
    </location>
</feature>
<protein>
    <recommendedName>
        <fullName evidence="3">WLGC domain-containing protein</fullName>
    </recommendedName>
</protein>
<evidence type="ECO:0000259" key="3">
    <source>
        <dbReference type="Pfam" id="PF26605"/>
    </source>
</evidence>
<evidence type="ECO:0000256" key="2">
    <source>
        <dbReference type="SAM" id="Phobius"/>
    </source>
</evidence>
<dbReference type="Proteomes" id="UP000028582">
    <property type="component" value="Unassembled WGS sequence"/>
</dbReference>
<gene>
    <name evidence="4" type="ORF">F444_02108</name>
</gene>
<dbReference type="Gene3D" id="3.80.10.10">
    <property type="entry name" value="Ribonuclease Inhibitor"/>
    <property type="match status" value="1"/>
</dbReference>
<feature type="compositionally biased region" description="Polar residues" evidence="1">
    <location>
        <begin position="14"/>
        <end position="23"/>
    </location>
</feature>
<feature type="transmembrane region" description="Helical" evidence="2">
    <location>
        <begin position="474"/>
        <end position="493"/>
    </location>
</feature>
<feature type="compositionally biased region" description="Basic and acidic residues" evidence="1">
    <location>
        <begin position="1"/>
        <end position="13"/>
    </location>
</feature>
<evidence type="ECO:0000313" key="5">
    <source>
        <dbReference type="Proteomes" id="UP000028582"/>
    </source>
</evidence>
<feature type="transmembrane region" description="Helical" evidence="2">
    <location>
        <begin position="353"/>
        <end position="374"/>
    </location>
</feature>
<reference evidence="4 5" key="1">
    <citation type="submission" date="2013-11" db="EMBL/GenBank/DDBJ databases">
        <title>The Genome Sequence of Phytophthora parasitica P1976.</title>
        <authorList>
            <consortium name="The Broad Institute Genomics Platform"/>
            <person name="Russ C."/>
            <person name="Tyler B."/>
            <person name="Panabieres F."/>
            <person name="Shan W."/>
            <person name="Tripathy S."/>
            <person name="Grunwald N."/>
            <person name="Machado M."/>
            <person name="Johnson C.S."/>
            <person name="Walker B."/>
            <person name="Young S."/>
            <person name="Zeng Q."/>
            <person name="Gargeya S."/>
            <person name="Fitzgerald M."/>
            <person name="Haas B."/>
            <person name="Abouelleil A."/>
            <person name="Allen A.W."/>
            <person name="Alvarado L."/>
            <person name="Arachchi H.M."/>
            <person name="Berlin A.M."/>
            <person name="Chapman S.B."/>
            <person name="Gainer-Dewar J."/>
            <person name="Goldberg J."/>
            <person name="Griggs A."/>
            <person name="Gujja S."/>
            <person name="Hansen M."/>
            <person name="Howarth C."/>
            <person name="Imamovic A."/>
            <person name="Ireland A."/>
            <person name="Larimer J."/>
            <person name="McCowan C."/>
            <person name="Murphy C."/>
            <person name="Pearson M."/>
            <person name="Poon T.W."/>
            <person name="Priest M."/>
            <person name="Roberts A."/>
            <person name="Saif S."/>
            <person name="Shea T."/>
            <person name="Sisk P."/>
            <person name="Sykes S."/>
            <person name="Wortman J."/>
            <person name="Nusbaum C."/>
            <person name="Birren B."/>
        </authorList>
    </citation>
    <scope>NUCLEOTIDE SEQUENCE [LARGE SCALE GENOMIC DNA]</scope>
    <source>
        <strain evidence="4 5">P1976</strain>
    </source>
</reference>
<accession>A0A081AYJ2</accession>
<evidence type="ECO:0000313" key="4">
    <source>
        <dbReference type="EMBL" id="ETO83953.1"/>
    </source>
</evidence>
<organism evidence="4 5">
    <name type="scientific">Phytophthora nicotianae P1976</name>
    <dbReference type="NCBI Taxonomy" id="1317066"/>
    <lineage>
        <taxon>Eukaryota</taxon>
        <taxon>Sar</taxon>
        <taxon>Stramenopiles</taxon>
        <taxon>Oomycota</taxon>
        <taxon>Peronosporomycetes</taxon>
        <taxon>Peronosporales</taxon>
        <taxon>Peronosporaceae</taxon>
        <taxon>Phytophthora</taxon>
    </lineage>
</organism>
<feature type="transmembrane region" description="Helical" evidence="2">
    <location>
        <begin position="118"/>
        <end position="143"/>
    </location>
</feature>
<feature type="domain" description="WLGC" evidence="3">
    <location>
        <begin position="781"/>
        <end position="845"/>
    </location>
</feature>
<evidence type="ECO:0000256" key="1">
    <source>
        <dbReference type="SAM" id="MobiDB-lite"/>
    </source>
</evidence>